<dbReference type="EMBL" id="HACG01027036">
    <property type="protein sequence ID" value="CEK73901.1"/>
    <property type="molecule type" value="Transcribed_RNA"/>
</dbReference>
<dbReference type="AlphaFoldDB" id="A0A0B7A1C8"/>
<dbReference type="InterPro" id="IPR039333">
    <property type="entry name" value="PYM1"/>
</dbReference>
<dbReference type="GO" id="GO:0003723">
    <property type="term" value="F:RNA binding"/>
    <property type="evidence" value="ECO:0007669"/>
    <property type="project" value="TreeGrafter"/>
</dbReference>
<feature type="coiled-coil region" evidence="2">
    <location>
        <begin position="148"/>
        <end position="178"/>
    </location>
</feature>
<gene>
    <name evidence="5" type="primary">ORF88808</name>
</gene>
<protein>
    <recommendedName>
        <fullName evidence="4">WIBG Mago-binding domain-containing protein</fullName>
    </recommendedName>
</protein>
<feature type="compositionally biased region" description="Basic residues" evidence="3">
    <location>
        <begin position="99"/>
        <end position="112"/>
    </location>
</feature>
<feature type="region of interest" description="Disordered" evidence="3">
    <location>
        <begin position="92"/>
        <end position="123"/>
    </location>
</feature>
<evidence type="ECO:0000256" key="3">
    <source>
        <dbReference type="SAM" id="MobiDB-lite"/>
    </source>
</evidence>
<accession>A0A0B7A1C8</accession>
<evidence type="ECO:0000259" key="4">
    <source>
        <dbReference type="SMART" id="SM01273"/>
    </source>
</evidence>
<feature type="region of interest" description="Disordered" evidence="3">
    <location>
        <begin position="29"/>
        <end position="51"/>
    </location>
</feature>
<reference evidence="5" key="1">
    <citation type="submission" date="2014-12" db="EMBL/GenBank/DDBJ databases">
        <title>Insight into the proteome of Arion vulgaris.</title>
        <authorList>
            <person name="Aradska J."/>
            <person name="Bulat T."/>
            <person name="Smidak R."/>
            <person name="Sarate P."/>
            <person name="Gangsoo J."/>
            <person name="Sialana F."/>
            <person name="Bilban M."/>
            <person name="Lubec G."/>
        </authorList>
    </citation>
    <scope>NUCLEOTIDE SEQUENCE</scope>
    <source>
        <tissue evidence="5">Skin</tissue>
    </source>
</reference>
<feature type="domain" description="WIBG Mago-binding" evidence="4">
    <location>
        <begin position="22"/>
        <end position="48"/>
    </location>
</feature>
<organism evidence="5">
    <name type="scientific">Arion vulgaris</name>
    <dbReference type="NCBI Taxonomy" id="1028688"/>
    <lineage>
        <taxon>Eukaryota</taxon>
        <taxon>Metazoa</taxon>
        <taxon>Spiralia</taxon>
        <taxon>Lophotrochozoa</taxon>
        <taxon>Mollusca</taxon>
        <taxon>Gastropoda</taxon>
        <taxon>Heterobranchia</taxon>
        <taxon>Euthyneura</taxon>
        <taxon>Panpulmonata</taxon>
        <taxon>Eupulmonata</taxon>
        <taxon>Stylommatophora</taxon>
        <taxon>Helicina</taxon>
        <taxon>Arionoidea</taxon>
        <taxon>Arionidae</taxon>
        <taxon>Arion</taxon>
    </lineage>
</organism>
<dbReference type="PANTHER" id="PTHR22959">
    <property type="entry name" value="PYM PROTEIN"/>
    <property type="match status" value="1"/>
</dbReference>
<dbReference type="SUPFAM" id="SSF101931">
    <property type="entry name" value="Pym (Within the bgcn gene intron protein, WIBG), N-terminal domain"/>
    <property type="match status" value="1"/>
</dbReference>
<dbReference type="SMART" id="SM01273">
    <property type="entry name" value="Mago-bind"/>
    <property type="match status" value="1"/>
</dbReference>
<dbReference type="GO" id="GO:0005737">
    <property type="term" value="C:cytoplasm"/>
    <property type="evidence" value="ECO:0007669"/>
    <property type="project" value="TreeGrafter"/>
</dbReference>
<dbReference type="InterPro" id="IPR015362">
    <property type="entry name" value="WIBG_mago-bd"/>
</dbReference>
<evidence type="ECO:0000313" key="5">
    <source>
        <dbReference type="EMBL" id="CEK73901.1"/>
    </source>
</evidence>
<evidence type="ECO:0000256" key="1">
    <source>
        <dbReference type="ARBA" id="ARBA00009394"/>
    </source>
</evidence>
<proteinExistence type="inferred from homology"/>
<feature type="compositionally biased region" description="Polar residues" evidence="3">
    <location>
        <begin position="114"/>
        <end position="123"/>
    </location>
</feature>
<feature type="non-terminal residue" evidence="5">
    <location>
        <position position="1"/>
    </location>
</feature>
<evidence type="ECO:0000256" key="2">
    <source>
        <dbReference type="SAM" id="Coils"/>
    </source>
</evidence>
<name>A0A0B7A1C8_9EUPU</name>
<dbReference type="PANTHER" id="PTHR22959:SF0">
    <property type="entry name" value="PARTNER OF Y14 AND MAGO"/>
    <property type="match status" value="1"/>
</dbReference>
<comment type="similarity">
    <text evidence="1">Belongs to the pym family.</text>
</comment>
<sequence length="207" mass="23333">RYNTAMANVPERVGVVRDEQTGELILQATQRPDGSWRKPRRVKDGYVPQDEVPAYETKGTQWVKSKPDYPIGLNPVDVQKMKQAKSTVQVAASTALSKSAKKNAKRKEKKKQNPTDSVSNVEHVTKAVSNIEISSEKSSAVIEPKSTQEEILKKIKGLKKKLRQIEDLESKINSGELKNPEKEQLEKVKKKQLTVDEIEDLELDLDD</sequence>
<dbReference type="GO" id="GO:0035145">
    <property type="term" value="C:exon-exon junction complex"/>
    <property type="evidence" value="ECO:0007669"/>
    <property type="project" value="TreeGrafter"/>
</dbReference>
<dbReference type="InterPro" id="IPR036348">
    <property type="entry name" value="WIBG_N_sf"/>
</dbReference>
<dbReference type="GO" id="GO:1903259">
    <property type="term" value="P:exon-exon junction complex disassembly"/>
    <property type="evidence" value="ECO:0007669"/>
    <property type="project" value="InterPro"/>
</dbReference>
<keyword evidence="2" id="KW-0175">Coiled coil</keyword>
<dbReference type="Pfam" id="PF09282">
    <property type="entry name" value="Mago-bind"/>
    <property type="match status" value="1"/>
</dbReference>